<protein>
    <recommendedName>
        <fullName evidence="3">O-methyltransferase YrrM</fullName>
    </recommendedName>
</protein>
<proteinExistence type="predicted"/>
<keyword evidence="2" id="KW-1185">Reference proteome</keyword>
<gene>
    <name evidence="1" type="ORF">GCM10022222_78360</name>
</gene>
<dbReference type="Proteomes" id="UP001500689">
    <property type="component" value="Unassembled WGS sequence"/>
</dbReference>
<dbReference type="Pfam" id="PF13578">
    <property type="entry name" value="Methyltransf_24"/>
    <property type="match status" value="1"/>
</dbReference>
<dbReference type="SUPFAM" id="SSF53335">
    <property type="entry name" value="S-adenosyl-L-methionine-dependent methyltransferases"/>
    <property type="match status" value="1"/>
</dbReference>
<sequence>MLTTMDSNVHGHLAEQVTPDLVERLYHDHADALRAAREAQRAHRRAHPAMKTQLDDVEAEISYLLLRYFRPAKVVEIGALHGWSTSWILRALADNGTGALVTVDLVDHATATVPASLSDGRWEFRGGDAKTLTGDWLSDVDYLFVDADHGARFARWYLADVFPGLAPDTPVSVHDVFHRRTPLPFTEGSEVLGWLRSTGTPYFTAAGARDPHTHTRLGELRRALGLTEPVHTGRDNPMIYFRRPVN</sequence>
<organism evidence="1 2">
    <name type="scientific">Amycolatopsis ultiminotia</name>
    <dbReference type="NCBI Taxonomy" id="543629"/>
    <lineage>
        <taxon>Bacteria</taxon>
        <taxon>Bacillati</taxon>
        <taxon>Actinomycetota</taxon>
        <taxon>Actinomycetes</taxon>
        <taxon>Pseudonocardiales</taxon>
        <taxon>Pseudonocardiaceae</taxon>
        <taxon>Amycolatopsis</taxon>
    </lineage>
</organism>
<dbReference type="InterPro" id="IPR029063">
    <property type="entry name" value="SAM-dependent_MTases_sf"/>
</dbReference>
<evidence type="ECO:0000313" key="1">
    <source>
        <dbReference type="EMBL" id="GAA3581920.1"/>
    </source>
</evidence>
<accession>A0ABP6YE46</accession>
<evidence type="ECO:0008006" key="3">
    <source>
        <dbReference type="Google" id="ProtNLM"/>
    </source>
</evidence>
<evidence type="ECO:0000313" key="2">
    <source>
        <dbReference type="Proteomes" id="UP001500689"/>
    </source>
</evidence>
<dbReference type="Gene3D" id="3.40.50.150">
    <property type="entry name" value="Vaccinia Virus protein VP39"/>
    <property type="match status" value="1"/>
</dbReference>
<dbReference type="EMBL" id="BAAAZN010000026">
    <property type="protein sequence ID" value="GAA3581920.1"/>
    <property type="molecule type" value="Genomic_DNA"/>
</dbReference>
<name>A0ABP6YE46_9PSEU</name>
<reference evidence="2" key="1">
    <citation type="journal article" date="2019" name="Int. J. Syst. Evol. Microbiol.">
        <title>The Global Catalogue of Microorganisms (GCM) 10K type strain sequencing project: providing services to taxonomists for standard genome sequencing and annotation.</title>
        <authorList>
            <consortium name="The Broad Institute Genomics Platform"/>
            <consortium name="The Broad Institute Genome Sequencing Center for Infectious Disease"/>
            <person name="Wu L."/>
            <person name="Ma J."/>
        </authorList>
    </citation>
    <scope>NUCLEOTIDE SEQUENCE [LARGE SCALE GENOMIC DNA]</scope>
    <source>
        <strain evidence="2">JCM 16898</strain>
    </source>
</reference>
<comment type="caution">
    <text evidence="1">The sequence shown here is derived from an EMBL/GenBank/DDBJ whole genome shotgun (WGS) entry which is preliminary data.</text>
</comment>